<gene>
    <name evidence="1" type="ORF">DAT39_021862</name>
</gene>
<name>A0A8J4TCB7_CLAMG</name>
<organism evidence="1 2">
    <name type="scientific">Clarias magur</name>
    <name type="common">Asian catfish</name>
    <name type="synonym">Macropteronotus magur</name>
    <dbReference type="NCBI Taxonomy" id="1594786"/>
    <lineage>
        <taxon>Eukaryota</taxon>
        <taxon>Metazoa</taxon>
        <taxon>Chordata</taxon>
        <taxon>Craniata</taxon>
        <taxon>Vertebrata</taxon>
        <taxon>Euteleostomi</taxon>
        <taxon>Actinopterygii</taxon>
        <taxon>Neopterygii</taxon>
        <taxon>Teleostei</taxon>
        <taxon>Ostariophysi</taxon>
        <taxon>Siluriformes</taxon>
        <taxon>Clariidae</taxon>
        <taxon>Clarias</taxon>
    </lineage>
</organism>
<sequence>MLNYPIPDVQKILDCMEDLAKRSCLSPGADEADGADGDPGERNDLLAKSSIQSKIFCTSGIRKINIPQYIYLILMSWTNWSYSWYSSLMSKNKL</sequence>
<accession>A0A8J4TCB7</accession>
<evidence type="ECO:0000313" key="1">
    <source>
        <dbReference type="EMBL" id="KAF5888403.1"/>
    </source>
</evidence>
<evidence type="ECO:0000313" key="2">
    <source>
        <dbReference type="Proteomes" id="UP000727407"/>
    </source>
</evidence>
<dbReference type="EMBL" id="QNUK01000988">
    <property type="protein sequence ID" value="KAF5888403.1"/>
    <property type="molecule type" value="Genomic_DNA"/>
</dbReference>
<reference evidence="1" key="1">
    <citation type="submission" date="2020-07" db="EMBL/GenBank/DDBJ databases">
        <title>Clarias magur genome sequencing, assembly and annotation.</title>
        <authorList>
            <person name="Kushwaha B."/>
            <person name="Kumar R."/>
            <person name="Das P."/>
            <person name="Joshi C.G."/>
            <person name="Kumar D."/>
            <person name="Nagpure N.S."/>
            <person name="Pandey M."/>
            <person name="Agarwal S."/>
            <person name="Srivastava S."/>
            <person name="Singh M."/>
            <person name="Sahoo L."/>
            <person name="Jayasankar P."/>
            <person name="Meher P.K."/>
            <person name="Koringa P.G."/>
            <person name="Iquebal M.A."/>
            <person name="Das S.P."/>
            <person name="Bit A."/>
            <person name="Patnaik S."/>
            <person name="Patel N."/>
            <person name="Shah T.M."/>
            <person name="Hinsu A."/>
            <person name="Jena J.K."/>
        </authorList>
    </citation>
    <scope>NUCLEOTIDE SEQUENCE</scope>
    <source>
        <strain evidence="1">CIFAMagur01</strain>
        <tissue evidence="1">Testis</tissue>
    </source>
</reference>
<dbReference type="Proteomes" id="UP000727407">
    <property type="component" value="Unassembled WGS sequence"/>
</dbReference>
<comment type="caution">
    <text evidence="1">The sequence shown here is derived from an EMBL/GenBank/DDBJ whole genome shotgun (WGS) entry which is preliminary data.</text>
</comment>
<keyword evidence="2" id="KW-1185">Reference proteome</keyword>
<proteinExistence type="predicted"/>
<dbReference type="AlphaFoldDB" id="A0A8J4TCB7"/>
<protein>
    <submittedName>
        <fullName evidence="1">Uncharacterized protein</fullName>
    </submittedName>
</protein>